<evidence type="ECO:0000256" key="1">
    <source>
        <dbReference type="SAM" id="MobiDB-lite"/>
    </source>
</evidence>
<evidence type="ECO:0000313" key="5">
    <source>
        <dbReference type="EMBL" id="CAB4858882.1"/>
    </source>
</evidence>
<sequence length="739" mass="83544">MEVNKRTPHEIFNMPQRFSVPLFQRPYVWTEKAQWEPLWGDITRVAERQLSSTKASAQSHFIGAVVLQQIPNAAGDLQERLIIDGQQRLTTLQILLDAMHAVFEQSGLAKAAKRLEPLIRNDDAFCRVDEDQYKVWPTNRDRPAFCEVMSAAIPVDYSNLIYKSDRLVEAHQYFATQVKEWIGSSALDQQETRAGALDTTVRGLLQIVVIQLDADEDAQEIFETLNARGAQLSAADLIKNFIFQRLLNEGADTEDAYEKYWKQFESGFWEREVTLGRFKYPRAAVFLSHFLVARTGELILTQEVFTRFKEYAIHESGLDMLELLRQIHVAAVAYEQFSIAPNKLEGVLTPLEMFSYRTSILDSETVKPVVLYLIDPNLEKIEEAQLNLALNSLESYLIRRFLVSATAKSYTQIFAQLLVELHDGDRKRAGDVITKFLGNQNANASYWPDDSQVAETLKSFPIFRKGRRLRMVIEALEDYKRGYAARATNAAGEQPVKRGTLTLEHILPRKWEGNWPLEPGQAIEERRADIHVLGNLTLLTTKLNSANSNRAWLGAENKREKIAAQSILLLNSEITKDSEHWTAARISARTESLTEVLLNIWPTPTGHTVVIEDRQGENSKPVLIVDLLNVGLLKVGDVLYPFSKAHRERGRTATVLADARLETDDGQKFTSPSGAGAHAARRGSCPGWRWWTLGTGEDVPRLTDLRSIYRAMFAIEDDSTADEEDDDDATTPETIPITS</sequence>
<reference evidence="5" key="1">
    <citation type="submission" date="2020-05" db="EMBL/GenBank/DDBJ databases">
        <authorList>
            <person name="Chiriac C."/>
            <person name="Salcher M."/>
            <person name="Ghai R."/>
            <person name="Kavagutti S V."/>
        </authorList>
    </citation>
    <scope>NUCLEOTIDE SEQUENCE</scope>
</reference>
<feature type="domain" description="GmrSD restriction endonucleases C-terminal" evidence="3">
    <location>
        <begin position="447"/>
        <end position="596"/>
    </location>
</feature>
<evidence type="ECO:0000259" key="4">
    <source>
        <dbReference type="Pfam" id="PF18755"/>
    </source>
</evidence>
<gene>
    <name evidence="5" type="ORF">UFOPK3317_00298</name>
</gene>
<evidence type="ECO:0000259" key="3">
    <source>
        <dbReference type="Pfam" id="PF07510"/>
    </source>
</evidence>
<feature type="region of interest" description="Disordered" evidence="1">
    <location>
        <begin position="717"/>
        <end position="739"/>
    </location>
</feature>
<feature type="domain" description="GmrSD restriction endonucleases N-terminal" evidence="2">
    <location>
        <begin position="10"/>
        <end position="243"/>
    </location>
</feature>
<accession>A0A6J7CKB9</accession>
<organism evidence="5">
    <name type="scientific">freshwater metagenome</name>
    <dbReference type="NCBI Taxonomy" id="449393"/>
    <lineage>
        <taxon>unclassified sequences</taxon>
        <taxon>metagenomes</taxon>
        <taxon>ecological metagenomes</taxon>
    </lineage>
</organism>
<dbReference type="Pfam" id="PF03235">
    <property type="entry name" value="GmrSD_N"/>
    <property type="match status" value="1"/>
</dbReference>
<feature type="compositionally biased region" description="Acidic residues" evidence="1">
    <location>
        <begin position="717"/>
        <end position="730"/>
    </location>
</feature>
<dbReference type="Pfam" id="PF18755">
    <property type="entry name" value="RAMA"/>
    <property type="match status" value="1"/>
</dbReference>
<dbReference type="InterPro" id="IPR040843">
    <property type="entry name" value="RAMA"/>
</dbReference>
<feature type="domain" description="RAMA" evidence="4">
    <location>
        <begin position="616"/>
        <end position="711"/>
    </location>
</feature>
<protein>
    <submittedName>
        <fullName evidence="5">Unannotated protein</fullName>
    </submittedName>
</protein>
<evidence type="ECO:0000259" key="2">
    <source>
        <dbReference type="Pfam" id="PF03235"/>
    </source>
</evidence>
<dbReference type="EMBL" id="CAFBLK010000034">
    <property type="protein sequence ID" value="CAB4858882.1"/>
    <property type="molecule type" value="Genomic_DNA"/>
</dbReference>
<name>A0A6J7CKB9_9ZZZZ</name>
<proteinExistence type="predicted"/>
<dbReference type="Pfam" id="PF07510">
    <property type="entry name" value="GmrSD_C"/>
    <property type="match status" value="1"/>
</dbReference>
<dbReference type="InterPro" id="IPR011089">
    <property type="entry name" value="GmrSD_C"/>
</dbReference>
<dbReference type="InterPro" id="IPR004919">
    <property type="entry name" value="GmrSD_N"/>
</dbReference>
<dbReference type="PANTHER" id="PTHR35149">
    <property type="entry name" value="SLL5132 PROTEIN"/>
    <property type="match status" value="1"/>
</dbReference>
<dbReference type="AlphaFoldDB" id="A0A6J7CKB9"/>
<dbReference type="PANTHER" id="PTHR35149:SF1">
    <property type="entry name" value="DUF5655 DOMAIN-CONTAINING PROTEIN"/>
    <property type="match status" value="1"/>
</dbReference>